<reference evidence="1" key="1">
    <citation type="submission" date="2023-07" db="EMBL/GenBank/DDBJ databases">
        <title>Two novel species in the genus Flavivirga.</title>
        <authorList>
            <person name="Kwon K."/>
        </authorList>
    </citation>
    <scope>NUCLEOTIDE SEQUENCE</scope>
    <source>
        <strain evidence="1">KACC 14158</strain>
    </source>
</reference>
<organism evidence="1 2">
    <name type="scientific">Flavivirga jejuensis</name>
    <dbReference type="NCBI Taxonomy" id="870487"/>
    <lineage>
        <taxon>Bacteria</taxon>
        <taxon>Pseudomonadati</taxon>
        <taxon>Bacteroidota</taxon>
        <taxon>Flavobacteriia</taxon>
        <taxon>Flavobacteriales</taxon>
        <taxon>Flavobacteriaceae</taxon>
        <taxon>Flavivirga</taxon>
    </lineage>
</organism>
<protein>
    <submittedName>
        <fullName evidence="1">Uncharacterized protein</fullName>
    </submittedName>
</protein>
<dbReference type="EMBL" id="JAUOEL010000015">
    <property type="protein sequence ID" value="MDO5977229.1"/>
    <property type="molecule type" value="Genomic_DNA"/>
</dbReference>
<dbReference type="RefSeq" id="WP_303304558.1">
    <property type="nucleotide sequence ID" value="NZ_BAABDA010000061.1"/>
</dbReference>
<comment type="caution">
    <text evidence="1">The sequence shown here is derived from an EMBL/GenBank/DDBJ whole genome shotgun (WGS) entry which is preliminary data.</text>
</comment>
<gene>
    <name evidence="1" type="ORF">Q4Q40_23800</name>
</gene>
<evidence type="ECO:0000313" key="2">
    <source>
        <dbReference type="Proteomes" id="UP001176806"/>
    </source>
</evidence>
<sequence>MDERDRTEKRYASAGIGYPIGFDEVALETIDLIAEKAKVVQVEKGYYLHYIDPSGAELWQYHSEDGEPNQLKPYFEGNTTYFAFLNMIIRNHDCGFYGIGASCSDEPIHRKEDVKLFMSVVLPTGHAYKNLLNKSVQLKVTAIPKSGTQLLDFSYTKKTWNKFKENNSVIPFLAKDFVKDETGEYPLFEGNNQIFLLIQKVEQKTNTSNGREFIHVTGEVDKGFLLDVVVETTFFPPEAVLPGRSMYGEFTLHGVLIDKNGKRV</sequence>
<proteinExistence type="predicted"/>
<evidence type="ECO:0000313" key="1">
    <source>
        <dbReference type="EMBL" id="MDO5977229.1"/>
    </source>
</evidence>
<name>A0ABT8WW66_9FLAO</name>
<keyword evidence="2" id="KW-1185">Reference proteome</keyword>
<accession>A0ABT8WW66</accession>
<dbReference type="Proteomes" id="UP001176806">
    <property type="component" value="Unassembled WGS sequence"/>
</dbReference>